<reference evidence="2 3" key="1">
    <citation type="submission" date="2020-07" db="EMBL/GenBank/DDBJ databases">
        <title>Sequencing the genomes of 1000 actinobacteria strains.</title>
        <authorList>
            <person name="Klenk H.-P."/>
        </authorList>
    </citation>
    <scope>NUCLEOTIDE SEQUENCE [LARGE SCALE GENOMIC DNA]</scope>
    <source>
        <strain evidence="2 3">DSM 103833</strain>
    </source>
</reference>
<sequence>MSGLVVQDRAGRRIATITVGRTLLHAAVVLPVLAAAAATWASSPEGARAGAPLWPAAVLVVLALASAVAPDSGAPLLTLAALAAWWLVAVPDPGAGATMVVAGCALAFHLATALAATGPPGVVPSVGVVGRLLARALVLLSAAAALAALVAAVEDRADSPSLLVAATLLLAGALPWLVARR</sequence>
<keyword evidence="1" id="KW-1133">Transmembrane helix</keyword>
<dbReference type="Proteomes" id="UP000530424">
    <property type="component" value="Unassembled WGS sequence"/>
</dbReference>
<dbReference type="EMBL" id="JACCFP010000001">
    <property type="protein sequence ID" value="NYJ00665.1"/>
    <property type="molecule type" value="Genomic_DNA"/>
</dbReference>
<feature type="transmembrane region" description="Helical" evidence="1">
    <location>
        <begin position="22"/>
        <end position="41"/>
    </location>
</feature>
<organism evidence="2 3">
    <name type="scientific">Nocardioides thalensis</name>
    <dbReference type="NCBI Taxonomy" id="1914755"/>
    <lineage>
        <taxon>Bacteria</taxon>
        <taxon>Bacillati</taxon>
        <taxon>Actinomycetota</taxon>
        <taxon>Actinomycetes</taxon>
        <taxon>Propionibacteriales</taxon>
        <taxon>Nocardioidaceae</taxon>
        <taxon>Nocardioides</taxon>
    </lineage>
</organism>
<feature type="transmembrane region" description="Helical" evidence="1">
    <location>
        <begin position="74"/>
        <end position="91"/>
    </location>
</feature>
<dbReference type="RefSeq" id="WP_179667220.1">
    <property type="nucleotide sequence ID" value="NZ_JACCFP010000001.1"/>
</dbReference>
<evidence type="ECO:0000256" key="1">
    <source>
        <dbReference type="SAM" id="Phobius"/>
    </source>
</evidence>
<comment type="caution">
    <text evidence="2">The sequence shown here is derived from an EMBL/GenBank/DDBJ whole genome shotgun (WGS) entry which is preliminary data.</text>
</comment>
<feature type="transmembrane region" description="Helical" evidence="1">
    <location>
        <begin position="159"/>
        <end position="179"/>
    </location>
</feature>
<name>A0A853BZJ1_9ACTN</name>
<gene>
    <name evidence="2" type="ORF">HNR19_001363</name>
</gene>
<proteinExistence type="predicted"/>
<feature type="transmembrane region" description="Helical" evidence="1">
    <location>
        <begin position="97"/>
        <end position="120"/>
    </location>
</feature>
<keyword evidence="3" id="KW-1185">Reference proteome</keyword>
<accession>A0A853BZJ1</accession>
<feature type="transmembrane region" description="Helical" evidence="1">
    <location>
        <begin position="132"/>
        <end position="153"/>
    </location>
</feature>
<protein>
    <submittedName>
        <fullName evidence="2">Uncharacterized protein</fullName>
    </submittedName>
</protein>
<evidence type="ECO:0000313" key="3">
    <source>
        <dbReference type="Proteomes" id="UP000530424"/>
    </source>
</evidence>
<evidence type="ECO:0000313" key="2">
    <source>
        <dbReference type="EMBL" id="NYJ00665.1"/>
    </source>
</evidence>
<keyword evidence="1" id="KW-0812">Transmembrane</keyword>
<dbReference type="AlphaFoldDB" id="A0A853BZJ1"/>
<keyword evidence="1" id="KW-0472">Membrane</keyword>